<dbReference type="NCBIfam" id="TIGR04267">
    <property type="entry name" value="mod_HExxH"/>
    <property type="match status" value="1"/>
</dbReference>
<dbReference type="InterPro" id="IPR026337">
    <property type="entry name" value="AKG_HExxH"/>
</dbReference>
<reference evidence="1" key="1">
    <citation type="submission" date="2018-05" db="EMBL/GenBank/DDBJ databases">
        <authorList>
            <person name="Lanie J.A."/>
            <person name="Ng W.-L."/>
            <person name="Kazmierczak K.M."/>
            <person name="Andrzejewski T.M."/>
            <person name="Davidsen T.M."/>
            <person name="Wayne K.J."/>
            <person name="Tettelin H."/>
            <person name="Glass J.I."/>
            <person name="Rusch D."/>
            <person name="Podicherti R."/>
            <person name="Tsui H.-C.T."/>
            <person name="Winkler M.E."/>
        </authorList>
    </citation>
    <scope>NUCLEOTIDE SEQUENCE</scope>
</reference>
<name>A0A382ZZ70_9ZZZZ</name>
<feature type="non-terminal residue" evidence="1">
    <location>
        <position position="1"/>
    </location>
</feature>
<dbReference type="AlphaFoldDB" id="A0A382ZZ70"/>
<feature type="non-terminal residue" evidence="1">
    <location>
        <position position="254"/>
    </location>
</feature>
<dbReference type="EMBL" id="UINC01187723">
    <property type="protein sequence ID" value="SVE00590.1"/>
    <property type="molecule type" value="Genomic_DNA"/>
</dbReference>
<sequence length="254" mass="29131">FVDSLEPDRVIELHLLELFGIWVDFMVQQKKPFDLSLNIKMPDLLKLGSLGHIKFQNYSKDKLLWSISYNGADILSFAEKEHIITVNPLINNYSEGNLNRDFSINFRYNNSSFEIPVNDNALCEPYYANAAIVRSESKCKQWCENVLIPAMDILNGIDEILTQECLLLNPIILPLHSGSIGFGSASSEDILGLAYLPGVDTRYDVAECFLHEALHQKLFRIETGINFFENNSPKEEKYYSPWRTDPRPLQMILH</sequence>
<organism evidence="1">
    <name type="scientific">marine metagenome</name>
    <dbReference type="NCBI Taxonomy" id="408172"/>
    <lineage>
        <taxon>unclassified sequences</taxon>
        <taxon>metagenomes</taxon>
        <taxon>ecological metagenomes</taxon>
    </lineage>
</organism>
<gene>
    <name evidence="1" type="ORF">METZ01_LOCUS453444</name>
</gene>
<proteinExistence type="predicted"/>
<evidence type="ECO:0000313" key="1">
    <source>
        <dbReference type="EMBL" id="SVE00590.1"/>
    </source>
</evidence>
<protein>
    <submittedName>
        <fullName evidence="1">Uncharacterized protein</fullName>
    </submittedName>
</protein>
<accession>A0A382ZZ70</accession>